<evidence type="ECO:0000313" key="3">
    <source>
        <dbReference type="Proteomes" id="UP000742024"/>
    </source>
</evidence>
<gene>
    <name evidence="2" type="ORF">E4U56_001750</name>
    <name evidence="1" type="ORF">E4U57_005527</name>
</gene>
<accession>A0A9P7MQ50</accession>
<sequence length="70" mass="7961">MTPTSDVNPTVKAVARFMSPKIAFYAARKSHFQTRQPQLIQDLVRRLRAMELFAAQLTAIKTAVDQSNKR</sequence>
<dbReference type="AlphaFoldDB" id="A0A9P7MQ50"/>
<dbReference type="EMBL" id="SRPS01000150">
    <property type="protein sequence ID" value="KAG5965549.1"/>
    <property type="molecule type" value="Genomic_DNA"/>
</dbReference>
<dbReference type="Proteomes" id="UP000742024">
    <property type="component" value="Unassembled WGS sequence"/>
</dbReference>
<evidence type="ECO:0000313" key="2">
    <source>
        <dbReference type="EMBL" id="KAG5965549.1"/>
    </source>
</evidence>
<keyword evidence="3" id="KW-1185">Reference proteome</keyword>
<evidence type="ECO:0000313" key="1">
    <source>
        <dbReference type="EMBL" id="KAG5953299.1"/>
    </source>
</evidence>
<evidence type="ECO:0000313" key="4">
    <source>
        <dbReference type="Proteomes" id="UP000784919"/>
    </source>
</evidence>
<protein>
    <submittedName>
        <fullName evidence="2">Uncharacterized protein</fullName>
    </submittedName>
</protein>
<reference evidence="2 3" key="1">
    <citation type="journal article" date="2020" name="bioRxiv">
        <title>Whole genome comparisons of ergot fungi reveals the divergence and evolution of species within the genus Claviceps are the result of varying mechanisms driving genome evolution and host range expansion.</title>
        <authorList>
            <person name="Wyka S.A."/>
            <person name="Mondo S.J."/>
            <person name="Liu M."/>
            <person name="Dettman J."/>
            <person name="Nalam V."/>
            <person name="Broders K.D."/>
        </authorList>
    </citation>
    <scope>NUCLEOTIDE SEQUENCE</scope>
    <source>
        <strain evidence="2">CCC 1102</strain>
        <strain evidence="1 3">LM583</strain>
    </source>
</reference>
<dbReference type="Proteomes" id="UP000784919">
    <property type="component" value="Unassembled WGS sequence"/>
</dbReference>
<comment type="caution">
    <text evidence="2">The sequence shown here is derived from an EMBL/GenBank/DDBJ whole genome shotgun (WGS) entry which is preliminary data.</text>
</comment>
<name>A0A9P7MQ50_9HYPO</name>
<organism evidence="2 4">
    <name type="scientific">Claviceps arundinis</name>
    <dbReference type="NCBI Taxonomy" id="1623583"/>
    <lineage>
        <taxon>Eukaryota</taxon>
        <taxon>Fungi</taxon>
        <taxon>Dikarya</taxon>
        <taxon>Ascomycota</taxon>
        <taxon>Pezizomycotina</taxon>
        <taxon>Sordariomycetes</taxon>
        <taxon>Hypocreomycetidae</taxon>
        <taxon>Hypocreales</taxon>
        <taxon>Clavicipitaceae</taxon>
        <taxon>Claviceps</taxon>
    </lineage>
</organism>
<dbReference type="EMBL" id="SRPR01000434">
    <property type="protein sequence ID" value="KAG5953299.1"/>
    <property type="molecule type" value="Genomic_DNA"/>
</dbReference>
<proteinExistence type="predicted"/>